<feature type="domain" description="GAIN-B" evidence="7">
    <location>
        <begin position="724"/>
        <end position="873"/>
    </location>
</feature>
<name>A0A7J6AJ17_AMEME</name>
<dbReference type="PROSITE" id="PS50221">
    <property type="entry name" value="GAIN_B"/>
    <property type="match status" value="2"/>
</dbReference>
<dbReference type="PROSITE" id="PS50261">
    <property type="entry name" value="G_PROTEIN_RECEP_F2_4"/>
    <property type="match status" value="1"/>
</dbReference>
<keyword evidence="3 6" id="KW-1133">Transmembrane helix</keyword>
<evidence type="ECO:0000256" key="2">
    <source>
        <dbReference type="ARBA" id="ARBA00022692"/>
    </source>
</evidence>
<evidence type="ECO:0000259" key="8">
    <source>
        <dbReference type="PROSITE" id="PS50261"/>
    </source>
</evidence>
<keyword evidence="4 6" id="KW-0472">Membrane</keyword>
<evidence type="ECO:0000256" key="3">
    <source>
        <dbReference type="ARBA" id="ARBA00022989"/>
    </source>
</evidence>
<dbReference type="Proteomes" id="UP000593565">
    <property type="component" value="Unassembled WGS sequence"/>
</dbReference>
<dbReference type="GO" id="GO:0007166">
    <property type="term" value="P:cell surface receptor signaling pathway"/>
    <property type="evidence" value="ECO:0007669"/>
    <property type="project" value="InterPro"/>
</dbReference>
<feature type="transmembrane region" description="Helical" evidence="6">
    <location>
        <begin position="918"/>
        <end position="935"/>
    </location>
</feature>
<dbReference type="Pfam" id="PF01825">
    <property type="entry name" value="GPS"/>
    <property type="match status" value="2"/>
</dbReference>
<feature type="transmembrane region" description="Helical" evidence="6">
    <location>
        <begin position="968"/>
        <end position="989"/>
    </location>
</feature>
<evidence type="ECO:0000313" key="10">
    <source>
        <dbReference type="Proteomes" id="UP000593565"/>
    </source>
</evidence>
<comment type="caution">
    <text evidence="9">The sequence shown here is derived from an EMBL/GenBank/DDBJ whole genome shotgun (WGS) entry which is preliminary data.</text>
</comment>
<dbReference type="AlphaFoldDB" id="A0A7J6AJ17"/>
<dbReference type="GO" id="GO:0007189">
    <property type="term" value="P:adenylate cyclase-activating G protein-coupled receptor signaling pathway"/>
    <property type="evidence" value="ECO:0007669"/>
    <property type="project" value="TreeGrafter"/>
</dbReference>
<dbReference type="GO" id="GO:0004930">
    <property type="term" value="F:G protein-coupled receptor activity"/>
    <property type="evidence" value="ECO:0007669"/>
    <property type="project" value="InterPro"/>
</dbReference>
<dbReference type="InterPro" id="IPR000203">
    <property type="entry name" value="GPS"/>
</dbReference>
<gene>
    <name evidence="9" type="ORF">AMELA_G00134080</name>
</gene>
<evidence type="ECO:0000256" key="5">
    <source>
        <dbReference type="ARBA" id="ARBA00023157"/>
    </source>
</evidence>
<evidence type="ECO:0000256" key="1">
    <source>
        <dbReference type="ARBA" id="ARBA00004141"/>
    </source>
</evidence>
<keyword evidence="5" id="KW-1015">Disulfide bond</keyword>
<keyword evidence="2 6" id="KW-0812">Transmembrane</keyword>
<keyword evidence="10" id="KW-1185">Reference proteome</keyword>
<evidence type="ECO:0000259" key="7">
    <source>
        <dbReference type="PROSITE" id="PS50221"/>
    </source>
</evidence>
<reference evidence="9 10" key="1">
    <citation type="submission" date="2020-02" db="EMBL/GenBank/DDBJ databases">
        <title>A chromosome-scale genome assembly of the black bullhead catfish (Ameiurus melas).</title>
        <authorList>
            <person name="Wen M."/>
            <person name="Zham M."/>
            <person name="Cabau C."/>
            <person name="Klopp C."/>
            <person name="Donnadieu C."/>
            <person name="Roques C."/>
            <person name="Bouchez O."/>
            <person name="Lampietro C."/>
            <person name="Jouanno E."/>
            <person name="Herpin A."/>
            <person name="Louis A."/>
            <person name="Berthelot C."/>
            <person name="Parey E."/>
            <person name="Roest-Crollius H."/>
            <person name="Braasch I."/>
            <person name="Postlethwait J."/>
            <person name="Robinson-Rechavi M."/>
            <person name="Echchiki A."/>
            <person name="Begum T."/>
            <person name="Montfort J."/>
            <person name="Schartl M."/>
            <person name="Bobe J."/>
            <person name="Guiguen Y."/>
        </authorList>
    </citation>
    <scope>NUCLEOTIDE SEQUENCE [LARGE SCALE GENOMIC DNA]</scope>
    <source>
        <strain evidence="9">M_S1</strain>
        <tissue evidence="9">Blood</tissue>
    </source>
</reference>
<feature type="transmembrane region" description="Helical" evidence="6">
    <location>
        <begin position="1066"/>
        <end position="1086"/>
    </location>
</feature>
<dbReference type="SMART" id="SM00303">
    <property type="entry name" value="GPS"/>
    <property type="match status" value="2"/>
</dbReference>
<dbReference type="EMBL" id="JAAGNN010000011">
    <property type="protein sequence ID" value="KAF4082915.1"/>
    <property type="molecule type" value="Genomic_DNA"/>
</dbReference>
<dbReference type="InterPro" id="IPR046338">
    <property type="entry name" value="GAIN_dom_sf"/>
</dbReference>
<dbReference type="PANTHER" id="PTHR12011:SF454">
    <property type="entry name" value="ADHESION G-PROTEIN COUPLED RECEPTOR G5-LIKE"/>
    <property type="match status" value="1"/>
</dbReference>
<dbReference type="Gene3D" id="1.20.1070.10">
    <property type="entry name" value="Rhodopsin 7-helix transmembrane proteins"/>
    <property type="match status" value="1"/>
</dbReference>
<evidence type="ECO:0000313" key="9">
    <source>
        <dbReference type="EMBL" id="KAF4082915.1"/>
    </source>
</evidence>
<dbReference type="InterPro" id="IPR017981">
    <property type="entry name" value="GPCR_2-like_7TM"/>
</dbReference>
<proteinExistence type="predicted"/>
<comment type="subcellular location">
    <subcellularLocation>
        <location evidence="1">Membrane</location>
        <topology evidence="1">Multi-pass membrane protein</topology>
    </subcellularLocation>
</comment>
<dbReference type="Pfam" id="PF00002">
    <property type="entry name" value="7tm_2"/>
    <property type="match status" value="1"/>
</dbReference>
<dbReference type="Gene3D" id="2.60.220.50">
    <property type="match status" value="2"/>
</dbReference>
<dbReference type="InterPro" id="IPR057244">
    <property type="entry name" value="GAIN_B"/>
</dbReference>
<feature type="domain" description="G-protein coupled receptors family 2 profile 2" evidence="8">
    <location>
        <begin position="893"/>
        <end position="1106"/>
    </location>
</feature>
<dbReference type="InterPro" id="IPR000832">
    <property type="entry name" value="GPCR_2_secretin-like"/>
</dbReference>
<dbReference type="PANTHER" id="PTHR12011">
    <property type="entry name" value="ADHESION G-PROTEIN COUPLED RECEPTOR"/>
    <property type="match status" value="1"/>
</dbReference>
<feature type="transmembrane region" description="Helical" evidence="6">
    <location>
        <begin position="1023"/>
        <end position="1045"/>
    </location>
</feature>
<feature type="transmembrane region" description="Helical" evidence="6">
    <location>
        <begin position="1092"/>
        <end position="1110"/>
    </location>
</feature>
<feature type="domain" description="GAIN-B" evidence="7">
    <location>
        <begin position="394"/>
        <end position="544"/>
    </location>
</feature>
<protein>
    <submittedName>
        <fullName evidence="9">Uncharacterized protein</fullName>
    </submittedName>
</protein>
<evidence type="ECO:0000256" key="6">
    <source>
        <dbReference type="SAM" id="Phobius"/>
    </source>
</evidence>
<sequence length="1141" mass="130098">MSMDYTLSAEQIGFGQDLVQRAADMKLLYIMALLNFGAIPDDGCNISREQAEQKCTCNVIKCVWDEIFTSPNSNDLEIKHMCTELFASNNTDTNIYNRAERMYMDSISLPFDGATKTYDSEDFNIRISAPKNDLYPEVESEVIHIETVGHEMKNLYNQRVINFTMNSREIIPGNHTLSCQFCDETEDDWNDMGSFTNLENSSKNVNGSHDYMTPYSLLLGNMSQIEHLEQKNQFCISYTANRTDNNFFYNSTELVFTESLNTSFCNWGDSQCYVECTFINITTNITGANVIMKLVQNDTITGQNKTQLVFNTGDTNATCNVTKCESDDMNAFISNINLIRLKQVQYMCNKSFASETYTRAEKEYIDQLINLEFEGPTRTYEHEDFNMTVVKMDMMNTTDHGHVKISAPKLSHDDPPIEVFIPTEPFLNVSVEQRKVGVVTYRSAQQFTNDSNIVLMSKVIRVETVGHEIKNLSNQLVINFPVNSREIKPGNHKLSCQFYNETEHRWDDMGSFTNLSNFNRSNTVTCSYDHMTPFAVLLLSLAQTNQQQRTNQSCISYNATWRENISFYKSTELEISENLTKLLCKWGDSQCYVECTYFNLTTNITGANNITGLVENGTITGQNHTQLVFNTGGQDITCNVTKCVFVKIYALINQSVNSNDLKDLTRVTQIKKMCNELFTSDRNLRNIYISAEKKYIHSLINLPFKGTAKNYALDEFTMTVVKMDMMNTSGDGLAQISAPKVTDDDLPVDVFVPFEPFLNVSEEQRKVALVTYDSAEQFMDDLYPVSRVLRVETLGRELKNLSPKLLINFKMNSSQMIPENCTRSCQFYDETDHKWDDMGSFTNLSNFNSSNTVTCSYDHMTPFAVLMVDMNALQIDPQQWKILSSPHRDNSLRIHVSLSVALFFLNTSFLLIEWGATWSQDIVCVIIAVIIQYSLLSCFSWMAIEAIHLYLLLIKVFNTYIKNYMVKLSLFGWGVPAVLVGGGLCAYGSKPFFGKTQIKLTNSSEATQYCWITDAHYLYGMNITYFCLTFLFNISILVVVTHQIFKMRILNTRSSRNLPSRKDICTVVGLSFLLGMTWGLVLFTSGYTNYPILYLFCICNTLQGLFHFLWSYGTMKKNRYLVAQASVTYTVSDPASVSVKR</sequence>
<evidence type="ECO:0000256" key="4">
    <source>
        <dbReference type="ARBA" id="ARBA00023136"/>
    </source>
</evidence>
<organism evidence="9 10">
    <name type="scientific">Ameiurus melas</name>
    <name type="common">Black bullhead</name>
    <name type="synonym">Silurus melas</name>
    <dbReference type="NCBI Taxonomy" id="219545"/>
    <lineage>
        <taxon>Eukaryota</taxon>
        <taxon>Metazoa</taxon>
        <taxon>Chordata</taxon>
        <taxon>Craniata</taxon>
        <taxon>Vertebrata</taxon>
        <taxon>Euteleostomi</taxon>
        <taxon>Actinopterygii</taxon>
        <taxon>Neopterygii</taxon>
        <taxon>Teleostei</taxon>
        <taxon>Ostariophysi</taxon>
        <taxon>Siluriformes</taxon>
        <taxon>Ictaluridae</taxon>
        <taxon>Ameiurus</taxon>
    </lineage>
</organism>
<accession>A0A7J6AJ17</accession>
<dbReference type="GO" id="GO:0005886">
    <property type="term" value="C:plasma membrane"/>
    <property type="evidence" value="ECO:0007669"/>
    <property type="project" value="TreeGrafter"/>
</dbReference>